<gene>
    <name evidence="4" type="ORF">C6T04_02530</name>
    <name evidence="5" type="ORF">C6T04_10010</name>
    <name evidence="3" type="ORF">CJD00_01570</name>
</gene>
<dbReference type="PANTHER" id="PTHR19353">
    <property type="entry name" value="FATTY ACID DESATURASE 2"/>
    <property type="match status" value="1"/>
</dbReference>
<dbReference type="RefSeq" id="WP_002782050.1">
    <property type="nucleotide sequence ID" value="NZ_AANHVQ020000005.1"/>
</dbReference>
<feature type="transmembrane region" description="Helical" evidence="1">
    <location>
        <begin position="139"/>
        <end position="161"/>
    </location>
</feature>
<dbReference type="PANTHER" id="PTHR19353:SF19">
    <property type="entry name" value="DELTA(5) FATTY ACID DESATURASE C-RELATED"/>
    <property type="match status" value="1"/>
</dbReference>
<dbReference type="GO" id="GO:0016020">
    <property type="term" value="C:membrane"/>
    <property type="evidence" value="ECO:0007669"/>
    <property type="project" value="TreeGrafter"/>
</dbReference>
<feature type="transmembrane region" description="Helical" evidence="1">
    <location>
        <begin position="173"/>
        <end position="202"/>
    </location>
</feature>
<dbReference type="AlphaFoldDB" id="A0A381CJ21"/>
<organism evidence="4 7">
    <name type="scientific">Campylobacter coli</name>
    <dbReference type="NCBI Taxonomy" id="195"/>
    <lineage>
        <taxon>Bacteria</taxon>
        <taxon>Pseudomonadati</taxon>
        <taxon>Campylobacterota</taxon>
        <taxon>Epsilonproteobacteria</taxon>
        <taxon>Campylobacterales</taxon>
        <taxon>Campylobacteraceae</taxon>
        <taxon>Campylobacter</taxon>
    </lineage>
</organism>
<evidence type="ECO:0000256" key="1">
    <source>
        <dbReference type="SAM" id="Phobius"/>
    </source>
</evidence>
<dbReference type="Pfam" id="PF00487">
    <property type="entry name" value="FA_desaturase"/>
    <property type="match status" value="1"/>
</dbReference>
<dbReference type="CDD" id="cd03510">
    <property type="entry name" value="Rhizobitoxine-FADS-like"/>
    <property type="match status" value="1"/>
</dbReference>
<reference evidence="3 6" key="1">
    <citation type="submission" date="2018-05" db="EMBL/GenBank/DDBJ databases">
        <authorList>
            <consortium name="GenomeTrakr network: Whole genome sequencing for foodborne pathogen traceback"/>
        </authorList>
    </citation>
    <scope>NUCLEOTIDE SEQUENCE [LARGE SCALE GENOMIC DNA]</scope>
    <source>
        <strain evidence="3 6">NC_C6016</strain>
    </source>
</reference>
<dbReference type="GO" id="GO:0008610">
    <property type="term" value="P:lipid biosynthetic process"/>
    <property type="evidence" value="ECO:0007669"/>
    <property type="project" value="UniProtKB-ARBA"/>
</dbReference>
<reference evidence="4 7" key="2">
    <citation type="submission" date="2018-06" db="EMBL/GenBank/DDBJ databases">
        <authorList>
            <consortium name="NARMS: The National Antimicrobial Resistance Monitoring System"/>
        </authorList>
    </citation>
    <scope>NUCLEOTIDE SEQUENCE [LARGE SCALE GENOMIC DNA]</scope>
    <source>
        <strain evidence="4 7">FSIS11807978</strain>
    </source>
</reference>
<proteinExistence type="predicted"/>
<dbReference type="EMBL" id="AACGFG010000003">
    <property type="protein sequence ID" value="EAK4357805.1"/>
    <property type="molecule type" value="Genomic_DNA"/>
</dbReference>
<evidence type="ECO:0000313" key="5">
    <source>
        <dbReference type="EMBL" id="EAK4359220.1"/>
    </source>
</evidence>
<evidence type="ECO:0000313" key="4">
    <source>
        <dbReference type="EMBL" id="EAK4357805.1"/>
    </source>
</evidence>
<dbReference type="EMBL" id="AACGFG010000071">
    <property type="protein sequence ID" value="EAK4359220.1"/>
    <property type="molecule type" value="Genomic_DNA"/>
</dbReference>
<dbReference type="Proteomes" id="UP000365807">
    <property type="component" value="Unassembled WGS sequence"/>
</dbReference>
<evidence type="ECO:0000313" key="3">
    <source>
        <dbReference type="EMBL" id="EAK1508973.1"/>
    </source>
</evidence>
<protein>
    <submittedName>
        <fullName evidence="4">Phosphoesterase</fullName>
    </submittedName>
</protein>
<evidence type="ECO:0000313" key="7">
    <source>
        <dbReference type="Proteomes" id="UP000365807"/>
    </source>
</evidence>
<keyword evidence="1" id="KW-1133">Transmembrane helix</keyword>
<feature type="domain" description="Fatty acid desaturase" evidence="2">
    <location>
        <begin position="48"/>
        <end position="275"/>
    </location>
</feature>
<keyword evidence="1" id="KW-0472">Membrane</keyword>
<feature type="transmembrane region" description="Helical" evidence="1">
    <location>
        <begin position="30"/>
        <end position="56"/>
    </location>
</feature>
<comment type="caution">
    <text evidence="4">The sequence shown here is derived from an EMBL/GenBank/DDBJ whole genome shotgun (WGS) entry which is preliminary data.</text>
</comment>
<sequence length="313" mass="37375">MLFEKTILKELKVLYKLDNYHGIFAVLWDYLQIILTIAISCFMHNIFMYLFAVLFIGTRQRALATILHESAHRILAKNRKLNDFLGKYPSGYLIFQTFEKYRQSHVIKHHGFLGIENKDPDYDFYIQSKLFASRSLKEFIFRHLILPLFLGKTFDFISYLIRNRLGDFKDKEIKYLILFWIAIFGICFYVNVLDILLMYWFVPLLTSFPMVGHFIEMAEHFPIIKNKREIEKSWNRFGNKIELFFTGLHKENYHLIHHLFANIPFWNLDKAHNILCKNEEYRLLNSNMGGIFSSSNKASSLWKKIIKKELKIC</sequence>
<accession>A0A381CJ21</accession>
<evidence type="ECO:0000313" key="6">
    <source>
        <dbReference type="Proteomes" id="UP000361993"/>
    </source>
</evidence>
<dbReference type="OrthoDB" id="9800167at2"/>
<dbReference type="InterPro" id="IPR012171">
    <property type="entry name" value="Fatty_acid_desaturase"/>
</dbReference>
<dbReference type="InterPro" id="IPR005804">
    <property type="entry name" value="FA_desaturase_dom"/>
</dbReference>
<dbReference type="Proteomes" id="UP000361993">
    <property type="component" value="Unassembled WGS sequence"/>
</dbReference>
<evidence type="ECO:0000259" key="2">
    <source>
        <dbReference type="Pfam" id="PF00487"/>
    </source>
</evidence>
<dbReference type="EMBL" id="AACDUL010000002">
    <property type="protein sequence ID" value="EAK1508973.1"/>
    <property type="molecule type" value="Genomic_DNA"/>
</dbReference>
<keyword evidence="1" id="KW-0812">Transmembrane</keyword>
<dbReference type="GO" id="GO:0016717">
    <property type="term" value="F:oxidoreductase activity, acting on paired donors, with oxidation of a pair of donors resulting in the reduction of molecular oxygen to two molecules of water"/>
    <property type="evidence" value="ECO:0007669"/>
    <property type="project" value="TreeGrafter"/>
</dbReference>
<name>A0A381CJ21_CAMCO</name>